<dbReference type="EMBL" id="SMKU01000003">
    <property type="protein sequence ID" value="TDD97228.1"/>
    <property type="molecule type" value="Genomic_DNA"/>
</dbReference>
<dbReference type="AlphaFoldDB" id="A0A4R5CBA6"/>
<protein>
    <submittedName>
        <fullName evidence="1">Uncharacterized protein</fullName>
    </submittedName>
</protein>
<dbReference type="Proteomes" id="UP000294513">
    <property type="component" value="Unassembled WGS sequence"/>
</dbReference>
<evidence type="ECO:0000313" key="1">
    <source>
        <dbReference type="EMBL" id="TDD97228.1"/>
    </source>
</evidence>
<keyword evidence="2" id="KW-1185">Reference proteome</keyword>
<dbReference type="RefSeq" id="WP_131888988.1">
    <property type="nucleotide sequence ID" value="NZ_SMKU01000003.1"/>
</dbReference>
<accession>A0A4R5CBA6</accession>
<name>A0A4R5CBA6_9ACTN</name>
<sequence>MNELFVNAFLRGKKEEWYCDGKTKLITFTAGGARIWIFKFTQTSPKRSREKARAIIPEAVRDSVLKVRHPTEDDVEVWYTEVIKDVAA</sequence>
<proteinExistence type="predicted"/>
<evidence type="ECO:0000313" key="2">
    <source>
        <dbReference type="Proteomes" id="UP000294513"/>
    </source>
</evidence>
<gene>
    <name evidence="1" type="ORF">E1298_01975</name>
</gene>
<reference evidence="1 2" key="1">
    <citation type="submission" date="2019-03" db="EMBL/GenBank/DDBJ databases">
        <title>Draft genome sequences of novel Actinobacteria.</title>
        <authorList>
            <person name="Sahin N."/>
            <person name="Ay H."/>
            <person name="Saygin H."/>
        </authorList>
    </citation>
    <scope>NUCLEOTIDE SEQUENCE [LARGE SCALE GENOMIC DNA]</scope>
    <source>
        <strain evidence="1 2">H3C3</strain>
    </source>
</reference>
<organism evidence="1 2">
    <name type="scientific">Actinomadura rubrisoli</name>
    <dbReference type="NCBI Taxonomy" id="2530368"/>
    <lineage>
        <taxon>Bacteria</taxon>
        <taxon>Bacillati</taxon>
        <taxon>Actinomycetota</taxon>
        <taxon>Actinomycetes</taxon>
        <taxon>Streptosporangiales</taxon>
        <taxon>Thermomonosporaceae</taxon>
        <taxon>Actinomadura</taxon>
    </lineage>
</organism>
<comment type="caution">
    <text evidence="1">The sequence shown here is derived from an EMBL/GenBank/DDBJ whole genome shotgun (WGS) entry which is preliminary data.</text>
</comment>